<dbReference type="Gene3D" id="2.102.10.10">
    <property type="entry name" value="Rieske [2Fe-2S] iron-sulphur domain"/>
    <property type="match status" value="1"/>
</dbReference>
<sequence length="115" mass="12170">MSWQDLSTAPASGTVICESHEVEGVRTFDLDGFPLLVIRDASGLRGFLNLCPHQFLPLDHRGGRILSADGGRLICSSHQAQFDAESGAVLAGPAPCGLDPVPLTEQKGKIIISAF</sequence>
<dbReference type="InterPro" id="IPR017941">
    <property type="entry name" value="Rieske_2Fe-2S"/>
</dbReference>
<dbReference type="RefSeq" id="WP_101500575.1">
    <property type="nucleotide sequence ID" value="NZ_CP025583.1"/>
</dbReference>
<evidence type="ECO:0000259" key="5">
    <source>
        <dbReference type="PROSITE" id="PS51296"/>
    </source>
</evidence>
<evidence type="ECO:0000256" key="2">
    <source>
        <dbReference type="ARBA" id="ARBA00022723"/>
    </source>
</evidence>
<dbReference type="AlphaFoldDB" id="A0A2K9MHX8"/>
<proteinExistence type="predicted"/>
<dbReference type="GO" id="GO:0051537">
    <property type="term" value="F:2 iron, 2 sulfur cluster binding"/>
    <property type="evidence" value="ECO:0007669"/>
    <property type="project" value="UniProtKB-KW"/>
</dbReference>
<dbReference type="EMBL" id="CP025583">
    <property type="protein sequence ID" value="AUM75231.1"/>
    <property type="molecule type" value="Genomic_DNA"/>
</dbReference>
<dbReference type="KEGG" id="paru:CYR75_13805"/>
<evidence type="ECO:0000313" key="6">
    <source>
        <dbReference type="EMBL" id="AUM75231.1"/>
    </source>
</evidence>
<evidence type="ECO:0000256" key="4">
    <source>
        <dbReference type="ARBA" id="ARBA00023014"/>
    </source>
</evidence>
<evidence type="ECO:0000313" key="7">
    <source>
        <dbReference type="Proteomes" id="UP000234882"/>
    </source>
</evidence>
<reference evidence="7" key="1">
    <citation type="submission" date="2017-12" db="EMBL/GenBank/DDBJ databases">
        <title>Genomic analysis of Paracoccus sp. CBA4604.</title>
        <authorList>
            <person name="Roh S.W."/>
            <person name="Kim J.Y."/>
            <person name="Kim J.S."/>
        </authorList>
    </citation>
    <scope>NUCLEOTIDE SEQUENCE [LARGE SCALE GENOMIC DNA]</scope>
    <source>
        <strain evidence="7">CBA4604</strain>
    </source>
</reference>
<keyword evidence="1" id="KW-0001">2Fe-2S</keyword>
<evidence type="ECO:0000256" key="1">
    <source>
        <dbReference type="ARBA" id="ARBA00022714"/>
    </source>
</evidence>
<accession>A0A2K9MHX8</accession>
<organism evidence="6 7">
    <name type="scientific">Paracoccus jeotgali</name>
    <dbReference type="NCBI Taxonomy" id="2065379"/>
    <lineage>
        <taxon>Bacteria</taxon>
        <taxon>Pseudomonadati</taxon>
        <taxon>Pseudomonadota</taxon>
        <taxon>Alphaproteobacteria</taxon>
        <taxon>Rhodobacterales</taxon>
        <taxon>Paracoccaceae</taxon>
        <taxon>Paracoccus</taxon>
    </lineage>
</organism>
<dbReference type="Proteomes" id="UP000234882">
    <property type="component" value="Chromosome"/>
</dbReference>
<gene>
    <name evidence="6" type="ORF">CYR75_13805</name>
</gene>
<dbReference type="OrthoDB" id="9794175at2"/>
<keyword evidence="7" id="KW-1185">Reference proteome</keyword>
<protein>
    <submittedName>
        <fullName evidence="6">(2Fe-2S)-binding protein</fullName>
    </submittedName>
</protein>
<keyword evidence="3" id="KW-0408">Iron</keyword>
<keyword evidence="2" id="KW-0479">Metal-binding</keyword>
<dbReference type="InterPro" id="IPR036922">
    <property type="entry name" value="Rieske_2Fe-2S_sf"/>
</dbReference>
<evidence type="ECO:0000256" key="3">
    <source>
        <dbReference type="ARBA" id="ARBA00023004"/>
    </source>
</evidence>
<dbReference type="Pfam" id="PF00355">
    <property type="entry name" value="Rieske"/>
    <property type="match status" value="1"/>
</dbReference>
<feature type="domain" description="Rieske" evidence="5">
    <location>
        <begin position="13"/>
        <end position="112"/>
    </location>
</feature>
<keyword evidence="4" id="KW-0411">Iron-sulfur</keyword>
<name>A0A2K9MHX8_9RHOB</name>
<dbReference type="CDD" id="cd03467">
    <property type="entry name" value="Rieske"/>
    <property type="match status" value="1"/>
</dbReference>
<dbReference type="GO" id="GO:0046872">
    <property type="term" value="F:metal ion binding"/>
    <property type="evidence" value="ECO:0007669"/>
    <property type="project" value="UniProtKB-KW"/>
</dbReference>
<dbReference type="PROSITE" id="PS51296">
    <property type="entry name" value="RIESKE"/>
    <property type="match status" value="1"/>
</dbReference>
<dbReference type="SUPFAM" id="SSF50022">
    <property type="entry name" value="ISP domain"/>
    <property type="match status" value="1"/>
</dbReference>